<dbReference type="RefSeq" id="WP_055189559.1">
    <property type="nucleotide sequence ID" value="NZ_FPBS01000002.1"/>
</dbReference>
<gene>
    <name evidence="5" type="ORF">AKJ29_11615</name>
</gene>
<dbReference type="STRING" id="154981.AKJ29_11615"/>
<organism evidence="5 6">
    <name type="scientific">Aliiroseovarius crassostreae</name>
    <dbReference type="NCBI Taxonomy" id="154981"/>
    <lineage>
        <taxon>Bacteria</taxon>
        <taxon>Pseudomonadati</taxon>
        <taxon>Pseudomonadota</taxon>
        <taxon>Alphaproteobacteria</taxon>
        <taxon>Rhodobacterales</taxon>
        <taxon>Paracoccaceae</taxon>
        <taxon>Aliiroseovarius</taxon>
    </lineage>
</organism>
<evidence type="ECO:0000259" key="4">
    <source>
        <dbReference type="Pfam" id="PF01168"/>
    </source>
</evidence>
<dbReference type="InterPro" id="IPR029066">
    <property type="entry name" value="PLP-binding_barrel"/>
</dbReference>
<dbReference type="GO" id="GO:0005829">
    <property type="term" value="C:cytosol"/>
    <property type="evidence" value="ECO:0007669"/>
    <property type="project" value="TreeGrafter"/>
</dbReference>
<dbReference type="GO" id="GO:0008784">
    <property type="term" value="F:alanine racemase activity"/>
    <property type="evidence" value="ECO:0007669"/>
    <property type="project" value="TreeGrafter"/>
</dbReference>
<accession>A0A0P7KMH2</accession>
<dbReference type="CDD" id="cd06815">
    <property type="entry name" value="PLPDE_III_AR_like_1"/>
    <property type="match status" value="1"/>
</dbReference>
<evidence type="ECO:0000256" key="3">
    <source>
        <dbReference type="ARBA" id="ARBA00023235"/>
    </source>
</evidence>
<feature type="domain" description="Alanine racemase N-terminal" evidence="4">
    <location>
        <begin position="8"/>
        <end position="224"/>
    </location>
</feature>
<dbReference type="InterPro" id="IPR001608">
    <property type="entry name" value="Ala_racemase_N"/>
</dbReference>
<dbReference type="PANTHER" id="PTHR30511:SF3">
    <property type="entry name" value="LYSINE RACEMASE"/>
    <property type="match status" value="1"/>
</dbReference>
<dbReference type="GO" id="GO:0030170">
    <property type="term" value="F:pyridoxal phosphate binding"/>
    <property type="evidence" value="ECO:0007669"/>
    <property type="project" value="TreeGrafter"/>
</dbReference>
<dbReference type="AlphaFoldDB" id="A0A0P7KMH2"/>
<comment type="caution">
    <text evidence="5">The sequence shown here is derived from an EMBL/GenBank/DDBJ whole genome shotgun (WGS) entry which is preliminary data.</text>
</comment>
<dbReference type="Gene3D" id="3.20.20.10">
    <property type="entry name" value="Alanine racemase"/>
    <property type="match status" value="1"/>
</dbReference>
<dbReference type="PANTHER" id="PTHR30511">
    <property type="entry name" value="ALANINE RACEMASE"/>
    <property type="match status" value="1"/>
</dbReference>
<dbReference type="OrthoDB" id="504078at2"/>
<reference evidence="5 6" key="1">
    <citation type="submission" date="2015-09" db="EMBL/GenBank/DDBJ databases">
        <title>Draft genome sequence of Aliiroseovarius crassostreae CV919-312TSm, the causative agent of Roseovarius Oyster Disease (formerly Juvenile Oyster Disease).</title>
        <authorList>
            <person name="Kessner L."/>
            <person name="Spinard E."/>
            <person name="Nelson D."/>
        </authorList>
    </citation>
    <scope>NUCLEOTIDE SEQUENCE [LARGE SCALE GENOMIC DNA]</scope>
    <source>
        <strain evidence="5 6">CV919-312</strain>
    </source>
</reference>
<dbReference type="SUPFAM" id="SSF51419">
    <property type="entry name" value="PLP-binding barrel"/>
    <property type="match status" value="1"/>
</dbReference>
<sequence length="373" mass="38987">MTAPRVEIDLGKIQANARCLVRRLGARGISVTGVTKAVCGDPDIAKAMVDGGVAGLADARIRNVVRMRKAGITCPISMIRAPMMSEMEDVIRYCGTSYNTEIDTILKLGTAAKKQGITHDVILMVEMGDMREGISPENLNDFAARVIATPGVVLKGISANFACLGNVAPTPDDMAMLSRLANDIDSACGPFVGLVSGGSSANLPWALGEGQTGRVNNLRLGEAILLGIDPVTGRPITGLHTDAFVLFAEVIETRAKPGGIPAKSTSSDPEVLKLVRNGGLQVRTILAVGQQDTDAGGLTFPAGFRFAGATSDHTVVDTPKSTLSVGSEMEMGLNYCALIRAMSAPDIAKVVHGKKGMNGFAKGRKTAPFLALV</sequence>
<keyword evidence="2" id="KW-0663">Pyridoxal phosphate</keyword>
<dbReference type="Proteomes" id="UP000050471">
    <property type="component" value="Unassembled WGS sequence"/>
</dbReference>
<evidence type="ECO:0000313" key="5">
    <source>
        <dbReference type="EMBL" id="KPN63322.1"/>
    </source>
</evidence>
<dbReference type="InterPro" id="IPR000821">
    <property type="entry name" value="Ala_racemase"/>
</dbReference>
<evidence type="ECO:0000256" key="1">
    <source>
        <dbReference type="ARBA" id="ARBA00001933"/>
    </source>
</evidence>
<evidence type="ECO:0000256" key="2">
    <source>
        <dbReference type="ARBA" id="ARBA00022898"/>
    </source>
</evidence>
<keyword evidence="6" id="KW-1185">Reference proteome</keyword>
<dbReference type="Pfam" id="PF01168">
    <property type="entry name" value="Ala_racemase_N"/>
    <property type="match status" value="1"/>
</dbReference>
<name>A0A0P7KMH2_9RHOB</name>
<evidence type="ECO:0000313" key="6">
    <source>
        <dbReference type="Proteomes" id="UP000050471"/>
    </source>
</evidence>
<dbReference type="EMBL" id="LKBA01000006">
    <property type="protein sequence ID" value="KPN63322.1"/>
    <property type="molecule type" value="Genomic_DNA"/>
</dbReference>
<proteinExistence type="predicted"/>
<protein>
    <submittedName>
        <fullName evidence="5">Amino acid racemase</fullName>
    </submittedName>
</protein>
<keyword evidence="3" id="KW-0413">Isomerase</keyword>
<comment type="cofactor">
    <cofactor evidence="1">
        <name>pyridoxal 5'-phosphate</name>
        <dbReference type="ChEBI" id="CHEBI:597326"/>
    </cofactor>
</comment>